<evidence type="ECO:0000313" key="3">
    <source>
        <dbReference type="Proteomes" id="UP000265520"/>
    </source>
</evidence>
<comment type="caution">
    <text evidence="2">The sequence shown here is derived from an EMBL/GenBank/DDBJ whole genome shotgun (WGS) entry which is preliminary data.</text>
</comment>
<reference evidence="2 3" key="1">
    <citation type="journal article" date="2018" name="Front. Plant Sci.">
        <title>Red Clover (Trifolium pratense) and Zigzag Clover (T. medium) - A Picture of Genomic Similarities and Differences.</title>
        <authorList>
            <person name="Dluhosova J."/>
            <person name="Istvanek J."/>
            <person name="Nedelnik J."/>
            <person name="Repkova J."/>
        </authorList>
    </citation>
    <scope>NUCLEOTIDE SEQUENCE [LARGE SCALE GENOMIC DNA]</scope>
    <source>
        <strain evidence="3">cv. 10/8</strain>
        <tissue evidence="2">Leaf</tissue>
    </source>
</reference>
<dbReference type="EMBL" id="LXQA010343977">
    <property type="protein sequence ID" value="MCI45417.1"/>
    <property type="molecule type" value="Genomic_DNA"/>
</dbReference>
<feature type="compositionally biased region" description="Polar residues" evidence="1">
    <location>
        <begin position="42"/>
        <end position="51"/>
    </location>
</feature>
<sequence length="63" mass="6994">MRLVKEQGIQITSTDIAHVSHEDKQKKRKRIIKVKQEKINEAKTSGNTSASGAEASEVKSTDE</sequence>
<feature type="region of interest" description="Disordered" evidence="1">
    <location>
        <begin position="38"/>
        <end position="63"/>
    </location>
</feature>
<keyword evidence="3" id="KW-1185">Reference proteome</keyword>
<accession>A0A392SAI3</accession>
<evidence type="ECO:0000313" key="2">
    <source>
        <dbReference type="EMBL" id="MCI45417.1"/>
    </source>
</evidence>
<proteinExistence type="predicted"/>
<protein>
    <submittedName>
        <fullName evidence="2">Uncharacterized protein</fullName>
    </submittedName>
</protein>
<evidence type="ECO:0000256" key="1">
    <source>
        <dbReference type="SAM" id="MobiDB-lite"/>
    </source>
</evidence>
<organism evidence="2 3">
    <name type="scientific">Trifolium medium</name>
    <dbReference type="NCBI Taxonomy" id="97028"/>
    <lineage>
        <taxon>Eukaryota</taxon>
        <taxon>Viridiplantae</taxon>
        <taxon>Streptophyta</taxon>
        <taxon>Embryophyta</taxon>
        <taxon>Tracheophyta</taxon>
        <taxon>Spermatophyta</taxon>
        <taxon>Magnoliopsida</taxon>
        <taxon>eudicotyledons</taxon>
        <taxon>Gunneridae</taxon>
        <taxon>Pentapetalae</taxon>
        <taxon>rosids</taxon>
        <taxon>fabids</taxon>
        <taxon>Fabales</taxon>
        <taxon>Fabaceae</taxon>
        <taxon>Papilionoideae</taxon>
        <taxon>50 kb inversion clade</taxon>
        <taxon>NPAAA clade</taxon>
        <taxon>Hologalegina</taxon>
        <taxon>IRL clade</taxon>
        <taxon>Trifolieae</taxon>
        <taxon>Trifolium</taxon>
    </lineage>
</organism>
<feature type="non-terminal residue" evidence="2">
    <location>
        <position position="63"/>
    </location>
</feature>
<dbReference type="Proteomes" id="UP000265520">
    <property type="component" value="Unassembled WGS sequence"/>
</dbReference>
<name>A0A392SAI3_9FABA</name>
<dbReference type="AlphaFoldDB" id="A0A392SAI3"/>